<dbReference type="STRING" id="1447883.A0A2B7Z022"/>
<dbReference type="OrthoDB" id="61110at2759"/>
<dbReference type="Proteomes" id="UP000224634">
    <property type="component" value="Unassembled WGS sequence"/>
</dbReference>
<feature type="repeat" description="RCC1" evidence="3">
    <location>
        <begin position="279"/>
        <end position="332"/>
    </location>
</feature>
<dbReference type="PRINTS" id="PR00633">
    <property type="entry name" value="RCCNDNSATION"/>
</dbReference>
<keyword evidence="2" id="KW-0677">Repeat</keyword>
<dbReference type="Gene3D" id="2.130.10.30">
    <property type="entry name" value="Regulator of chromosome condensation 1/beta-lactamase-inhibitor protein II"/>
    <property type="match status" value="1"/>
</dbReference>
<feature type="repeat" description="RCC1" evidence="3">
    <location>
        <begin position="333"/>
        <end position="390"/>
    </location>
</feature>
<evidence type="ECO:0000256" key="2">
    <source>
        <dbReference type="ARBA" id="ARBA00022737"/>
    </source>
</evidence>
<comment type="caution">
    <text evidence="6">The sequence shown here is derived from an EMBL/GenBank/DDBJ whole genome shotgun (WGS) entry which is preliminary data.</text>
</comment>
<evidence type="ECO:0000256" key="1">
    <source>
        <dbReference type="ARBA" id="ARBA00022658"/>
    </source>
</evidence>
<name>A0A2B7Z022_POLH7</name>
<dbReference type="Pfam" id="PF25390">
    <property type="entry name" value="WD40_RLD"/>
    <property type="match status" value="1"/>
</dbReference>
<keyword evidence="1" id="KW-0344">Guanine-nucleotide releasing factor</keyword>
<feature type="repeat" description="RCC1" evidence="3">
    <location>
        <begin position="391"/>
        <end position="454"/>
    </location>
</feature>
<proteinExistence type="predicted"/>
<evidence type="ECO:0000313" key="6">
    <source>
        <dbReference type="EMBL" id="PGH26478.1"/>
    </source>
</evidence>
<dbReference type="InterPro" id="IPR000408">
    <property type="entry name" value="Reg_chr_condens"/>
</dbReference>
<evidence type="ECO:0000259" key="5">
    <source>
        <dbReference type="Pfam" id="PF25390"/>
    </source>
</evidence>
<protein>
    <recommendedName>
        <fullName evidence="5">RCC1-like domain-containing protein</fullName>
    </recommendedName>
</protein>
<dbReference type="EMBL" id="PDNA01000016">
    <property type="protein sequence ID" value="PGH26478.1"/>
    <property type="molecule type" value="Genomic_DNA"/>
</dbReference>
<feature type="domain" description="RCC1-like" evidence="5">
    <location>
        <begin position="105"/>
        <end position="502"/>
    </location>
</feature>
<dbReference type="GO" id="GO:0005737">
    <property type="term" value="C:cytoplasm"/>
    <property type="evidence" value="ECO:0007669"/>
    <property type="project" value="TreeGrafter"/>
</dbReference>
<dbReference type="AlphaFoldDB" id="A0A2B7Z022"/>
<dbReference type="PANTHER" id="PTHR45982:SF1">
    <property type="entry name" value="REGULATOR OF CHROMOSOME CONDENSATION"/>
    <property type="match status" value="1"/>
</dbReference>
<dbReference type="SUPFAM" id="SSF50985">
    <property type="entry name" value="RCC1/BLIP-II"/>
    <property type="match status" value="1"/>
</dbReference>
<accession>A0A2B7Z022</accession>
<evidence type="ECO:0000313" key="7">
    <source>
        <dbReference type="Proteomes" id="UP000224634"/>
    </source>
</evidence>
<dbReference type="PROSITE" id="PS00625">
    <property type="entry name" value="RCC1_1"/>
    <property type="match status" value="1"/>
</dbReference>
<keyword evidence="7" id="KW-1185">Reference proteome</keyword>
<organism evidence="6 7">
    <name type="scientific">Polytolypa hystricis (strain UAMH7299)</name>
    <dbReference type="NCBI Taxonomy" id="1447883"/>
    <lineage>
        <taxon>Eukaryota</taxon>
        <taxon>Fungi</taxon>
        <taxon>Dikarya</taxon>
        <taxon>Ascomycota</taxon>
        <taxon>Pezizomycotina</taxon>
        <taxon>Eurotiomycetes</taxon>
        <taxon>Eurotiomycetidae</taxon>
        <taxon>Onygenales</taxon>
        <taxon>Onygenales incertae sedis</taxon>
        <taxon>Polytolypa</taxon>
    </lineage>
</organism>
<dbReference type="InterPro" id="IPR058923">
    <property type="entry name" value="RCC1-like_dom"/>
</dbReference>
<feature type="compositionally biased region" description="Basic and acidic residues" evidence="4">
    <location>
        <begin position="50"/>
        <end position="73"/>
    </location>
</feature>
<reference evidence="6 7" key="1">
    <citation type="submission" date="2017-10" db="EMBL/GenBank/DDBJ databases">
        <title>Comparative genomics in systemic dimorphic fungi from Ajellomycetaceae.</title>
        <authorList>
            <person name="Munoz J.F."/>
            <person name="Mcewen J.G."/>
            <person name="Clay O.K."/>
            <person name="Cuomo C.A."/>
        </authorList>
    </citation>
    <scope>NUCLEOTIDE SEQUENCE [LARGE SCALE GENOMIC DNA]</scope>
    <source>
        <strain evidence="6 7">UAMH7299</strain>
    </source>
</reference>
<feature type="region of interest" description="Disordered" evidence="4">
    <location>
        <begin position="1"/>
        <end position="94"/>
    </location>
</feature>
<evidence type="ECO:0000256" key="4">
    <source>
        <dbReference type="SAM" id="MobiDB-lite"/>
    </source>
</evidence>
<dbReference type="PROSITE" id="PS50012">
    <property type="entry name" value="RCC1_3"/>
    <property type="match status" value="6"/>
</dbReference>
<dbReference type="PANTHER" id="PTHR45982">
    <property type="entry name" value="REGULATOR OF CHROMOSOME CONDENSATION"/>
    <property type="match status" value="1"/>
</dbReference>
<gene>
    <name evidence="6" type="ORF">AJ80_01792</name>
</gene>
<dbReference type="InterPro" id="IPR009091">
    <property type="entry name" value="RCC1/BLIP-II"/>
</dbReference>
<feature type="repeat" description="RCC1" evidence="3">
    <location>
        <begin position="226"/>
        <end position="278"/>
    </location>
</feature>
<evidence type="ECO:0000256" key="3">
    <source>
        <dbReference type="PROSITE-ProRule" id="PRU00235"/>
    </source>
</evidence>
<feature type="repeat" description="RCC1" evidence="3">
    <location>
        <begin position="161"/>
        <end position="225"/>
    </location>
</feature>
<dbReference type="GO" id="GO:0005085">
    <property type="term" value="F:guanyl-nucleotide exchange factor activity"/>
    <property type="evidence" value="ECO:0007669"/>
    <property type="project" value="TreeGrafter"/>
</dbReference>
<feature type="repeat" description="RCC1" evidence="3">
    <location>
        <begin position="104"/>
        <end position="160"/>
    </location>
</feature>
<feature type="compositionally biased region" description="Low complexity" evidence="4">
    <location>
        <begin position="22"/>
        <end position="42"/>
    </location>
</feature>
<sequence>MARKSSGSGLPAKGPATRKRTTAASTRASTTTNKASKTAADTTSKKRKPRDYEAGSESEHEQQRPAGDKRQKPSDGVPVKLKPSRQETKKAKITIQNDAPTRLLDVYVFGANSCGELGMGAEYDEWECSRPTLNPLLSGAAVGVVQIATGGMHCAALTHDNEILTWGVNDNGALGRDTTSEDKQSEDLNRKECTPTAIDTSGIAAGTRFTQVAAADSATFALTEDGLVYGWGTFKEGNGGKSFSPTVKVQSTATLIPGLEKVTKLVTGTNHVLALTSNGTIFGWGVGEYSQLGREIIEQHKEKALLPKVVTRRKGFVDIACGSEHCYAVHKDGKVYGWGLNNYGQTGISSGAGETKAIVPRPREIVGLQSCGNIACIDGGGFHGLAVTDQGECLVWGRIDNFATGLDVSTLPESDILRDDRDKPRILKTPTPVPDVEAVFAAAGSEHNIAITRDGKAYSWGFNDSYRTGIPSDDDIQVARLIKSASVRDLRLVWAGASGRYGMVATEYSSALPNGIS</sequence>
<dbReference type="InterPro" id="IPR051553">
    <property type="entry name" value="Ran_GTPase-activating"/>
</dbReference>